<keyword evidence="1" id="KW-0732">Signal</keyword>
<evidence type="ECO:0000313" key="2">
    <source>
        <dbReference type="EMBL" id="KPE52926.1"/>
    </source>
</evidence>
<accession>A0A0N0ZXH6</accession>
<dbReference type="PATRIC" id="fig|253.9.peg.585"/>
<proteinExistence type="predicted"/>
<dbReference type="RefSeq" id="WP_062696501.1">
    <property type="nucleotide sequence ID" value="NZ_LJOD01000001.1"/>
</dbReference>
<organism evidence="2 3">
    <name type="scientific">Chryseobacterium indologenes</name>
    <name type="common">Flavobacterium indologenes</name>
    <dbReference type="NCBI Taxonomy" id="253"/>
    <lineage>
        <taxon>Bacteria</taxon>
        <taxon>Pseudomonadati</taxon>
        <taxon>Bacteroidota</taxon>
        <taxon>Flavobacteriia</taxon>
        <taxon>Flavobacteriales</taxon>
        <taxon>Weeksellaceae</taxon>
        <taxon>Chryseobacterium group</taxon>
        <taxon>Chryseobacterium</taxon>
    </lineage>
</organism>
<protein>
    <recommendedName>
        <fullName evidence="4">Lipocalin-like domain-containing protein</fullName>
    </recommendedName>
</protein>
<comment type="caution">
    <text evidence="2">The sequence shown here is derived from an EMBL/GenBank/DDBJ whole genome shotgun (WGS) entry which is preliminary data.</text>
</comment>
<name>A0A0N0ZXH6_CHRID</name>
<reference evidence="3" key="2">
    <citation type="submission" date="2015-09" db="EMBL/GenBank/DDBJ databases">
        <title>Draft genome sequence of a multidrug-resistant Chryseobacterium indologenes isolate from Malaysia.</title>
        <authorList>
            <person name="Yu C.Y."/>
            <person name="Ang G.Y."/>
            <person name="Chan K.-G."/>
        </authorList>
    </citation>
    <scope>NUCLEOTIDE SEQUENCE [LARGE SCALE GENOMIC DNA]</scope>
    <source>
        <strain evidence="3">CI_885</strain>
    </source>
</reference>
<dbReference type="Proteomes" id="UP000037953">
    <property type="component" value="Unassembled WGS sequence"/>
</dbReference>
<reference evidence="2 3" key="1">
    <citation type="journal article" date="2015" name="Genom Data">
        <title>Draft genome sequence of a multidrug-resistant Chryseobacterium indologenes isolate from Malaysia.</title>
        <authorList>
            <person name="Yu C.Y."/>
            <person name="Ang G.Y."/>
            <person name="Cheng H.J."/>
            <person name="Cheong Y.M."/>
            <person name="Yin W.F."/>
            <person name="Chan K.G."/>
        </authorList>
    </citation>
    <scope>NUCLEOTIDE SEQUENCE [LARGE SCALE GENOMIC DNA]</scope>
    <source>
        <strain evidence="2 3">CI_885</strain>
    </source>
</reference>
<evidence type="ECO:0008006" key="4">
    <source>
        <dbReference type="Google" id="ProtNLM"/>
    </source>
</evidence>
<evidence type="ECO:0000256" key="1">
    <source>
        <dbReference type="SAM" id="SignalP"/>
    </source>
</evidence>
<evidence type="ECO:0000313" key="3">
    <source>
        <dbReference type="Proteomes" id="UP000037953"/>
    </source>
</evidence>
<sequence>MKKIIFLASAVFILNSCVVRTAAKVVTGAATLGYKAVKGTVNGISWAVSKAKGKIDEDRLDGTWKIVGVYRGSFEDFSKDQNPDASFTSDCTESFDQIIFKAKKSRFKPVHCSSDKEDWVKYSLEFGKNPLTKEKENYIEYNSDNYISVIDVNNKTMVLEGNVMPKLAFSGAKLYLLEKVK</sequence>
<gene>
    <name evidence="2" type="ORF">AOB46_02760</name>
</gene>
<dbReference type="EMBL" id="LJOD01000001">
    <property type="protein sequence ID" value="KPE52926.1"/>
    <property type="molecule type" value="Genomic_DNA"/>
</dbReference>
<feature type="signal peptide" evidence="1">
    <location>
        <begin position="1"/>
        <end position="22"/>
    </location>
</feature>
<feature type="chain" id="PRO_5005865205" description="Lipocalin-like domain-containing protein" evidence="1">
    <location>
        <begin position="23"/>
        <end position="181"/>
    </location>
</feature>
<dbReference type="AlphaFoldDB" id="A0A0N0ZXH6"/>
<dbReference type="OrthoDB" id="1267395at2"/>